<gene>
    <name evidence="1" type="ORF">CFP56_012714</name>
</gene>
<proteinExistence type="predicted"/>
<name>A0AAW0KXE6_QUESU</name>
<protein>
    <submittedName>
        <fullName evidence="1">Uncharacterized protein</fullName>
    </submittedName>
</protein>
<organism evidence="1 2">
    <name type="scientific">Quercus suber</name>
    <name type="common">Cork oak</name>
    <dbReference type="NCBI Taxonomy" id="58331"/>
    <lineage>
        <taxon>Eukaryota</taxon>
        <taxon>Viridiplantae</taxon>
        <taxon>Streptophyta</taxon>
        <taxon>Embryophyta</taxon>
        <taxon>Tracheophyta</taxon>
        <taxon>Spermatophyta</taxon>
        <taxon>Magnoliopsida</taxon>
        <taxon>eudicotyledons</taxon>
        <taxon>Gunneridae</taxon>
        <taxon>Pentapetalae</taxon>
        <taxon>rosids</taxon>
        <taxon>fabids</taxon>
        <taxon>Fagales</taxon>
        <taxon>Fagaceae</taxon>
        <taxon>Quercus</taxon>
    </lineage>
</organism>
<dbReference type="EMBL" id="PKMF04000206">
    <property type="protein sequence ID" value="KAK7843331.1"/>
    <property type="molecule type" value="Genomic_DNA"/>
</dbReference>
<accession>A0AAW0KXE6</accession>
<dbReference type="Proteomes" id="UP000237347">
    <property type="component" value="Unassembled WGS sequence"/>
</dbReference>
<reference evidence="1 2" key="1">
    <citation type="journal article" date="2018" name="Sci. Data">
        <title>The draft genome sequence of cork oak.</title>
        <authorList>
            <person name="Ramos A.M."/>
            <person name="Usie A."/>
            <person name="Barbosa P."/>
            <person name="Barros P.M."/>
            <person name="Capote T."/>
            <person name="Chaves I."/>
            <person name="Simoes F."/>
            <person name="Abreu I."/>
            <person name="Carrasquinho I."/>
            <person name="Faro C."/>
            <person name="Guimaraes J.B."/>
            <person name="Mendonca D."/>
            <person name="Nobrega F."/>
            <person name="Rodrigues L."/>
            <person name="Saibo N.J.M."/>
            <person name="Varela M.C."/>
            <person name="Egas C."/>
            <person name="Matos J."/>
            <person name="Miguel C.M."/>
            <person name="Oliveira M.M."/>
            <person name="Ricardo C.P."/>
            <person name="Goncalves S."/>
        </authorList>
    </citation>
    <scope>NUCLEOTIDE SEQUENCE [LARGE SCALE GENOMIC DNA]</scope>
    <source>
        <strain evidence="2">cv. HL8</strain>
    </source>
</reference>
<sequence length="74" mass="8209">MELGKFGLVSQLTKSSKDNKVTIVGNSGNGECIVTTIFQRSFDPKSGHTMELKIERSLAFSCESYRLIGPYCFI</sequence>
<comment type="caution">
    <text evidence="1">The sequence shown here is derived from an EMBL/GenBank/DDBJ whole genome shotgun (WGS) entry which is preliminary data.</text>
</comment>
<dbReference type="AlphaFoldDB" id="A0AAW0KXE6"/>
<evidence type="ECO:0000313" key="2">
    <source>
        <dbReference type="Proteomes" id="UP000237347"/>
    </source>
</evidence>
<keyword evidence="2" id="KW-1185">Reference proteome</keyword>
<evidence type="ECO:0000313" key="1">
    <source>
        <dbReference type="EMBL" id="KAK7843331.1"/>
    </source>
</evidence>